<organism evidence="2">
    <name type="scientific">Triatoma infestans</name>
    <name type="common">Assassin bug</name>
    <dbReference type="NCBI Taxonomy" id="30076"/>
    <lineage>
        <taxon>Eukaryota</taxon>
        <taxon>Metazoa</taxon>
        <taxon>Ecdysozoa</taxon>
        <taxon>Arthropoda</taxon>
        <taxon>Hexapoda</taxon>
        <taxon>Insecta</taxon>
        <taxon>Pterygota</taxon>
        <taxon>Neoptera</taxon>
        <taxon>Paraneoptera</taxon>
        <taxon>Hemiptera</taxon>
        <taxon>Heteroptera</taxon>
        <taxon>Panheteroptera</taxon>
        <taxon>Cimicomorpha</taxon>
        <taxon>Reduviidae</taxon>
        <taxon>Triatominae</taxon>
        <taxon>Triatoma</taxon>
    </lineage>
</organism>
<reference evidence="2" key="2">
    <citation type="journal article" date="2017" name="J. Med. Entomol.">
        <title>Transcriptome Analysis of the Triatoma infestans (Hemiptera: Reduviidae) Integument.</title>
        <authorList>
            <person name="Calderon-Fernandez G.M."/>
            <person name="Moriconi D.E."/>
            <person name="Dulbecco A.B."/>
            <person name="Juarez M.P."/>
        </authorList>
    </citation>
    <scope>NUCLEOTIDE SEQUENCE</scope>
    <source>
        <strain evidence="2">Int1</strain>
        <tissue evidence="2">Integument</tissue>
    </source>
</reference>
<proteinExistence type="predicted"/>
<accession>A0A161MQ12</accession>
<name>A0A161MQ12_TRIIF</name>
<feature type="compositionally biased region" description="Polar residues" evidence="1">
    <location>
        <begin position="127"/>
        <end position="140"/>
    </location>
</feature>
<evidence type="ECO:0000256" key="1">
    <source>
        <dbReference type="SAM" id="MobiDB-lite"/>
    </source>
</evidence>
<sequence>VLIPTQYYITQPSPQTELTYYGPQSQMSQITIPPQEGVPPIIYAAPRNYDPNSSSPIVYSEVPQFPFYSSAPRQFLTTYSAHPTTRRAFCPRNKYGGRSRTKWYNRDSIIEGGMEEGSCVMPNTLTPPITPRSPQGNEATQTDEDVLNSMETLTI</sequence>
<dbReference type="AlphaFoldDB" id="A0A161MQ12"/>
<feature type="region of interest" description="Disordered" evidence="1">
    <location>
        <begin position="127"/>
        <end position="155"/>
    </location>
</feature>
<feature type="non-terminal residue" evidence="2">
    <location>
        <position position="1"/>
    </location>
</feature>
<dbReference type="EMBL" id="GEMB01002726">
    <property type="protein sequence ID" value="JAS00469.1"/>
    <property type="molecule type" value="Transcribed_RNA"/>
</dbReference>
<reference evidence="2" key="1">
    <citation type="submission" date="2016-04" db="EMBL/GenBank/DDBJ databases">
        <authorList>
            <person name="Calderon-Fernandez G.M.Sr."/>
        </authorList>
    </citation>
    <scope>NUCLEOTIDE SEQUENCE</scope>
    <source>
        <strain evidence="2">Int1</strain>
        <tissue evidence="2">Integument</tissue>
    </source>
</reference>
<evidence type="ECO:0000313" key="2">
    <source>
        <dbReference type="EMBL" id="JAS00469.1"/>
    </source>
</evidence>
<protein>
    <submittedName>
        <fullName evidence="2">Protein boule-like protein isoform x4</fullName>
    </submittedName>
</protein>